<sequence length="154" mass="16895">MLPTAFASPMGIVPSPPWIARSPAGTSWTSPAEPEHQRAEPGAEPPAADRHDRGAADQRDQRDRQRGGPEPRRRAVPDQPDDHQPERERRGVEGDLAARQPALLAQLGEDRAERGEQVAEAGERRVEPVGAGRPAQRRGVVHGRLRRIMLVTRG</sequence>
<feature type="compositionally biased region" description="Basic and acidic residues" evidence="1">
    <location>
        <begin position="108"/>
        <end position="127"/>
    </location>
</feature>
<accession>A0A5D0U502</accession>
<organism evidence="2 3">
    <name type="scientific">Actinomadura syzygii</name>
    <dbReference type="NCBI Taxonomy" id="1427538"/>
    <lineage>
        <taxon>Bacteria</taxon>
        <taxon>Bacillati</taxon>
        <taxon>Actinomycetota</taxon>
        <taxon>Actinomycetes</taxon>
        <taxon>Streptosporangiales</taxon>
        <taxon>Thermomonosporaceae</taxon>
        <taxon>Actinomadura</taxon>
    </lineage>
</organism>
<feature type="compositionally biased region" description="Basic and acidic residues" evidence="1">
    <location>
        <begin position="33"/>
        <end position="93"/>
    </location>
</feature>
<name>A0A5D0U502_9ACTN</name>
<dbReference type="EMBL" id="VSFF01000008">
    <property type="protein sequence ID" value="TYC13034.1"/>
    <property type="molecule type" value="Genomic_DNA"/>
</dbReference>
<evidence type="ECO:0000313" key="2">
    <source>
        <dbReference type="EMBL" id="TYC13034.1"/>
    </source>
</evidence>
<reference evidence="2 3" key="1">
    <citation type="submission" date="2019-08" db="EMBL/GenBank/DDBJ databases">
        <title>Actinomadura sp. nov. CYP1-5 isolated from mountain soil.</title>
        <authorList>
            <person name="Songsumanus A."/>
            <person name="Kuncharoen N."/>
            <person name="Kudo T."/>
            <person name="Yuki M."/>
            <person name="Igarashi Y."/>
            <person name="Tanasupawat S."/>
        </authorList>
    </citation>
    <scope>NUCLEOTIDE SEQUENCE [LARGE SCALE GENOMIC DNA]</scope>
    <source>
        <strain evidence="2 3">GKU157</strain>
    </source>
</reference>
<protein>
    <submittedName>
        <fullName evidence="2">Uncharacterized protein</fullName>
    </submittedName>
</protein>
<feature type="region of interest" description="Disordered" evidence="1">
    <location>
        <begin position="1"/>
        <end position="138"/>
    </location>
</feature>
<proteinExistence type="predicted"/>
<evidence type="ECO:0000313" key="3">
    <source>
        <dbReference type="Proteomes" id="UP000322634"/>
    </source>
</evidence>
<dbReference type="Proteomes" id="UP000322634">
    <property type="component" value="Unassembled WGS sequence"/>
</dbReference>
<dbReference type="RefSeq" id="WP_148351732.1">
    <property type="nucleotide sequence ID" value="NZ_JBHSBF010000047.1"/>
</dbReference>
<gene>
    <name evidence="2" type="ORF">FXF65_21210</name>
</gene>
<keyword evidence="3" id="KW-1185">Reference proteome</keyword>
<comment type="caution">
    <text evidence="2">The sequence shown here is derived from an EMBL/GenBank/DDBJ whole genome shotgun (WGS) entry which is preliminary data.</text>
</comment>
<evidence type="ECO:0000256" key="1">
    <source>
        <dbReference type="SAM" id="MobiDB-lite"/>
    </source>
</evidence>
<dbReference type="AlphaFoldDB" id="A0A5D0U502"/>
<feature type="compositionally biased region" description="Low complexity" evidence="1">
    <location>
        <begin position="97"/>
        <end position="107"/>
    </location>
</feature>